<gene>
    <name evidence="3" type="ORF">TRFO_00858</name>
</gene>
<name>A0A1J4L263_9EUKA</name>
<dbReference type="EMBL" id="MLAK01000001">
    <property type="protein sequence ID" value="OHT17601.1"/>
    <property type="molecule type" value="Genomic_DNA"/>
</dbReference>
<reference evidence="3" key="1">
    <citation type="submission" date="2016-10" db="EMBL/GenBank/DDBJ databases">
        <authorList>
            <person name="Benchimol M."/>
            <person name="Almeida L.G."/>
            <person name="Vasconcelos A.T."/>
            <person name="Perreira-Neves A."/>
            <person name="Rosa I.A."/>
            <person name="Tasca T."/>
            <person name="Bogo M.R."/>
            <person name="de Souza W."/>
        </authorList>
    </citation>
    <scope>NUCLEOTIDE SEQUENCE [LARGE SCALE GENOMIC DNA]</scope>
    <source>
        <strain evidence="3">K</strain>
    </source>
</reference>
<dbReference type="PANTHER" id="PTHR47357">
    <property type="entry name" value="COP1-INTERACTIVE PROTEIN 1"/>
    <property type="match status" value="1"/>
</dbReference>
<feature type="coiled-coil region" evidence="1">
    <location>
        <begin position="439"/>
        <end position="515"/>
    </location>
</feature>
<feature type="coiled-coil region" evidence="1">
    <location>
        <begin position="350"/>
        <end position="405"/>
    </location>
</feature>
<keyword evidence="4" id="KW-1185">Reference proteome</keyword>
<evidence type="ECO:0000313" key="4">
    <source>
        <dbReference type="Proteomes" id="UP000179807"/>
    </source>
</evidence>
<feature type="compositionally biased region" description="Basic and acidic residues" evidence="2">
    <location>
        <begin position="7"/>
        <end position="19"/>
    </location>
</feature>
<feature type="coiled-coil region" evidence="1">
    <location>
        <begin position="727"/>
        <end position="790"/>
    </location>
</feature>
<feature type="coiled-coil region" evidence="1">
    <location>
        <begin position="823"/>
        <end position="925"/>
    </location>
</feature>
<dbReference type="OrthoDB" id="10607156at2759"/>
<dbReference type="GeneID" id="94824460"/>
<feature type="coiled-coil region" evidence="1">
    <location>
        <begin position="222"/>
        <end position="291"/>
    </location>
</feature>
<evidence type="ECO:0000313" key="3">
    <source>
        <dbReference type="EMBL" id="OHT17601.1"/>
    </source>
</evidence>
<organism evidence="3 4">
    <name type="scientific">Tritrichomonas foetus</name>
    <dbReference type="NCBI Taxonomy" id="1144522"/>
    <lineage>
        <taxon>Eukaryota</taxon>
        <taxon>Metamonada</taxon>
        <taxon>Parabasalia</taxon>
        <taxon>Tritrichomonadida</taxon>
        <taxon>Tritrichomonadidae</taxon>
        <taxon>Tritrichomonas</taxon>
    </lineage>
</organism>
<comment type="caution">
    <text evidence="3">The sequence shown here is derived from an EMBL/GenBank/DDBJ whole genome shotgun (WGS) entry which is preliminary data.</text>
</comment>
<dbReference type="Gene3D" id="1.10.287.1490">
    <property type="match status" value="1"/>
</dbReference>
<feature type="region of interest" description="Disordered" evidence="2">
    <location>
        <begin position="1"/>
        <end position="22"/>
    </location>
</feature>
<dbReference type="GO" id="GO:0005856">
    <property type="term" value="C:cytoskeleton"/>
    <property type="evidence" value="ECO:0007669"/>
    <property type="project" value="TreeGrafter"/>
</dbReference>
<dbReference type="AlphaFoldDB" id="A0A1J4L263"/>
<dbReference type="Proteomes" id="UP000179807">
    <property type="component" value="Unassembled WGS sequence"/>
</dbReference>
<evidence type="ECO:0000256" key="1">
    <source>
        <dbReference type="SAM" id="Coils"/>
    </source>
</evidence>
<dbReference type="PANTHER" id="PTHR47357:SF1">
    <property type="entry name" value="SPINDLE POLE BODY COMPONENT 110"/>
    <property type="match status" value="1"/>
</dbReference>
<keyword evidence="1" id="KW-0175">Coiled coil</keyword>
<proteinExistence type="predicted"/>
<protein>
    <submittedName>
        <fullName evidence="3">Uncharacterized protein</fullName>
    </submittedName>
</protein>
<evidence type="ECO:0000256" key="2">
    <source>
        <dbReference type="SAM" id="MobiDB-lite"/>
    </source>
</evidence>
<dbReference type="VEuPathDB" id="TrichDB:TRFO_00858"/>
<sequence length="1035" mass="119546">MFDTSSDFDHLNSHDHPQESETDMQLLAESQAMLLREQNETLTKENASLRAQFEEALRITKQVEEIHQKNRELKTQVRDYQSQLDNLNQRMEISTRTIDELNQKIELEKTNAHSAHENEQAIIQKEIQKAKSQAKAQVDNLLEQVDQLSKSKEKTELEQKMIHGKIERCLDNAQHYFHVNFRSFDDLISFLSQSPIISTQQEEQVVNTVKTVTISAPANISVAQLQKLGKRLKREKAKLKEQLCVNDELETLFNKMKREQQDSDKRHQQELDSLRKELEQQKEDASILDSDQKHQISLLKAKIETLKSGNAKRNVSDHIVYKPVQPVQQQQPVQIQQQHPQPQPNVADSYADYEMAIDQMTQRNNELSRQLRTVSTQRDELATKVRELENLKHEFDINLEKSKNELNALSIVHKETVNELESVRSALHEREVGVDKKEKAKLKREMSTMRSQINNLQSSLDSQKKQTYELTLANEQSTHTISQLNLKLAESRKVIEEDQRTIENLKDDLHAAQHDLEDKPSLTPDDIMPPNVWRFPDFGSELSEQITKVIVNTALQPASKLQNIYRIIYHYYSKLLGERDSSINNACNEIQSIKHAVNQFLVNVSISLGMDPITFEDFFAHNGSSILANAINQIRSSHDEFKRLYEQYTTALTHFFKTMNMSPDSDAKAIIDTTNRIRDQLNAQTAILQKRSKKCHEINLAFKLLKRKYNTDVEELTNQSEHLHEVVDTLTKTNNNLTAANQQIKRELQSLKVEYRDYRDNVEERETTLSERYEDEKQAWNNERQKLISQIHDSVYQVENKYSAASTANGENENVICRLRSTIASQKATLNERDNEIAKVKREADEAAQNILNKAEREKKQLIESYEKAVNEITAQCNTHRNDVERLAKTVTESEKKLKQAKAALMQLKRDNVKVTSELQAQKEQSDREKKLAESSSKTAILNVENNCNSKLDEQKAKFDAEKRRLYAYVADTFKQFFNPHDNIDERSFKNIVTKARDELARLVASDVAIRRFVGASTHQKTDDAVAQLLMTGSP</sequence>
<accession>A0A1J4L263</accession>
<feature type="coiled-coil region" evidence="1">
    <location>
        <begin position="32"/>
        <end position="158"/>
    </location>
</feature>
<dbReference type="RefSeq" id="XP_068370737.1">
    <property type="nucleotide sequence ID" value="XM_068489756.1"/>
</dbReference>
<dbReference type="GO" id="GO:0005200">
    <property type="term" value="F:structural constituent of cytoskeleton"/>
    <property type="evidence" value="ECO:0007669"/>
    <property type="project" value="TreeGrafter"/>
</dbReference>